<proteinExistence type="predicted"/>
<dbReference type="Proteomes" id="UP000337909">
    <property type="component" value="Unassembled WGS sequence"/>
</dbReference>
<reference evidence="1 2" key="1">
    <citation type="submission" date="2019-09" db="EMBL/GenBank/DDBJ databases">
        <authorList>
            <person name="Chandra G."/>
            <person name="Truman W A."/>
        </authorList>
    </citation>
    <scope>NUCLEOTIDE SEQUENCE [LARGE SCALE GENOMIC DNA]</scope>
    <source>
        <strain evidence="1">PS691</strain>
    </source>
</reference>
<protein>
    <submittedName>
        <fullName evidence="1">Uncharacterized protein</fullName>
    </submittedName>
</protein>
<dbReference type="EMBL" id="CABVHQ010000032">
    <property type="protein sequence ID" value="VVO09895.1"/>
    <property type="molecule type" value="Genomic_DNA"/>
</dbReference>
<evidence type="ECO:0000313" key="1">
    <source>
        <dbReference type="EMBL" id="VVO09895.1"/>
    </source>
</evidence>
<gene>
    <name evidence="1" type="ORF">PS691_03314</name>
</gene>
<accession>A0A5E7DDB4</accession>
<dbReference type="AlphaFoldDB" id="A0A5E7DDB4"/>
<organism evidence="1 2">
    <name type="scientific">Pseudomonas fluorescens</name>
    <dbReference type="NCBI Taxonomy" id="294"/>
    <lineage>
        <taxon>Bacteria</taxon>
        <taxon>Pseudomonadati</taxon>
        <taxon>Pseudomonadota</taxon>
        <taxon>Gammaproteobacteria</taxon>
        <taxon>Pseudomonadales</taxon>
        <taxon>Pseudomonadaceae</taxon>
        <taxon>Pseudomonas</taxon>
    </lineage>
</organism>
<name>A0A5E7DDB4_PSEFL</name>
<evidence type="ECO:0000313" key="2">
    <source>
        <dbReference type="Proteomes" id="UP000337909"/>
    </source>
</evidence>
<sequence length="63" mass="7112">MLLKPIFIGYKVAITAACGWPQVAVPISVIGRGQNRPSVLAQEMIHEPYRYRRRYPDGLFLGP</sequence>